<evidence type="ECO:0000256" key="3">
    <source>
        <dbReference type="ARBA" id="ARBA00022475"/>
    </source>
</evidence>
<organism evidence="9 10">
    <name type="scientific">Devosia ginsengisoli</name>
    <dbReference type="NCBI Taxonomy" id="400770"/>
    <lineage>
        <taxon>Bacteria</taxon>
        <taxon>Pseudomonadati</taxon>
        <taxon>Pseudomonadota</taxon>
        <taxon>Alphaproteobacteria</taxon>
        <taxon>Hyphomicrobiales</taxon>
        <taxon>Devosiaceae</taxon>
        <taxon>Devosia</taxon>
    </lineage>
</organism>
<feature type="transmembrane region" description="Helical" evidence="7">
    <location>
        <begin position="112"/>
        <end position="136"/>
    </location>
</feature>
<sequence>MKAYFFFALKRLIQLICVIFAGCSIAFFVSHLSPISPVESIIGRVSGQSSYSPEAIENLRAALTEMFGLDVPLHEQYFNFLRRLAVGDFGPSLLAFPRPAIELVMLALPWTFGLLTVSTLLTWLIGNVAGGLAGYYQNSRLLKALGILAIAIQPIPYYIVAFMMVIIFGFFWPVLPISGGFAMNVRQAWTPEFVLSVLHYAILPAASLTIVGIGTWFLGMRALVSNIVTEDYVTFAELGGVKRNRIVFSYVMRNAMVPQLTSLAMTLGAIFSGTIITEQVFSYPGLGSLLVTAVNRGDSATTLAVSCIAVIAVASAIFIIDLLHPLVDPRVRAE</sequence>
<dbReference type="PANTHER" id="PTHR43163:SF6">
    <property type="entry name" value="DIPEPTIDE TRANSPORT SYSTEM PERMEASE PROTEIN DPPB-RELATED"/>
    <property type="match status" value="1"/>
</dbReference>
<gene>
    <name evidence="9" type="ORF">FPZ08_02645</name>
</gene>
<keyword evidence="6 7" id="KW-0472">Membrane</keyword>
<evidence type="ECO:0000256" key="7">
    <source>
        <dbReference type="RuleBase" id="RU363032"/>
    </source>
</evidence>
<dbReference type="EMBL" id="CP042304">
    <property type="protein sequence ID" value="QDZ09739.1"/>
    <property type="molecule type" value="Genomic_DNA"/>
</dbReference>
<dbReference type="RefSeq" id="WP_146288548.1">
    <property type="nucleotide sequence ID" value="NZ_CP042304.1"/>
</dbReference>
<evidence type="ECO:0000256" key="4">
    <source>
        <dbReference type="ARBA" id="ARBA00022692"/>
    </source>
</evidence>
<feature type="transmembrane region" description="Helical" evidence="7">
    <location>
        <begin position="197"/>
        <end position="218"/>
    </location>
</feature>
<dbReference type="Pfam" id="PF00528">
    <property type="entry name" value="BPD_transp_1"/>
    <property type="match status" value="1"/>
</dbReference>
<dbReference type="Gene3D" id="1.10.3720.10">
    <property type="entry name" value="MetI-like"/>
    <property type="match status" value="1"/>
</dbReference>
<keyword evidence="3" id="KW-1003">Cell membrane</keyword>
<keyword evidence="10" id="KW-1185">Reference proteome</keyword>
<dbReference type="InterPro" id="IPR000515">
    <property type="entry name" value="MetI-like"/>
</dbReference>
<feature type="transmembrane region" description="Helical" evidence="7">
    <location>
        <begin position="260"/>
        <end position="281"/>
    </location>
</feature>
<evidence type="ECO:0000313" key="10">
    <source>
        <dbReference type="Proteomes" id="UP000315364"/>
    </source>
</evidence>
<feature type="domain" description="ABC transmembrane type-1" evidence="8">
    <location>
        <begin position="108"/>
        <end position="324"/>
    </location>
</feature>
<dbReference type="PROSITE" id="PS50928">
    <property type="entry name" value="ABC_TM1"/>
    <property type="match status" value="1"/>
</dbReference>
<keyword evidence="5 7" id="KW-1133">Transmembrane helix</keyword>
<reference evidence="9 10" key="1">
    <citation type="submission" date="2019-07" db="EMBL/GenBank/DDBJ databases">
        <title>Full genome sequence of Devosia sp. Gsoil 520.</title>
        <authorList>
            <person name="Im W.-T."/>
        </authorList>
    </citation>
    <scope>NUCLEOTIDE SEQUENCE [LARGE SCALE GENOMIC DNA]</scope>
    <source>
        <strain evidence="9 10">Gsoil 520</strain>
    </source>
</reference>
<evidence type="ECO:0000256" key="2">
    <source>
        <dbReference type="ARBA" id="ARBA00022448"/>
    </source>
</evidence>
<dbReference type="OrthoDB" id="9778910at2"/>
<evidence type="ECO:0000256" key="5">
    <source>
        <dbReference type="ARBA" id="ARBA00022989"/>
    </source>
</evidence>
<evidence type="ECO:0000259" key="8">
    <source>
        <dbReference type="PROSITE" id="PS50928"/>
    </source>
</evidence>
<dbReference type="CDD" id="cd06261">
    <property type="entry name" value="TM_PBP2"/>
    <property type="match status" value="1"/>
</dbReference>
<name>A0A5B8LP85_9HYPH</name>
<feature type="transmembrane region" description="Helical" evidence="7">
    <location>
        <begin position="301"/>
        <end position="323"/>
    </location>
</feature>
<dbReference type="InterPro" id="IPR035906">
    <property type="entry name" value="MetI-like_sf"/>
</dbReference>
<dbReference type="Proteomes" id="UP000315364">
    <property type="component" value="Chromosome"/>
</dbReference>
<dbReference type="SUPFAM" id="SSF161098">
    <property type="entry name" value="MetI-like"/>
    <property type="match status" value="1"/>
</dbReference>
<dbReference type="PROSITE" id="PS51257">
    <property type="entry name" value="PROKAR_LIPOPROTEIN"/>
    <property type="match status" value="1"/>
</dbReference>
<keyword evidence="2 7" id="KW-0813">Transport</keyword>
<dbReference type="KEGG" id="dea:FPZ08_02645"/>
<proteinExistence type="inferred from homology"/>
<comment type="similarity">
    <text evidence="7">Belongs to the binding-protein-dependent transport system permease family.</text>
</comment>
<evidence type="ECO:0000256" key="6">
    <source>
        <dbReference type="ARBA" id="ARBA00023136"/>
    </source>
</evidence>
<dbReference type="GO" id="GO:0005886">
    <property type="term" value="C:plasma membrane"/>
    <property type="evidence" value="ECO:0007669"/>
    <property type="project" value="UniProtKB-SubCell"/>
</dbReference>
<evidence type="ECO:0000313" key="9">
    <source>
        <dbReference type="EMBL" id="QDZ09739.1"/>
    </source>
</evidence>
<dbReference type="PANTHER" id="PTHR43163">
    <property type="entry name" value="DIPEPTIDE TRANSPORT SYSTEM PERMEASE PROTEIN DPPB-RELATED"/>
    <property type="match status" value="1"/>
</dbReference>
<feature type="transmembrane region" description="Helical" evidence="7">
    <location>
        <begin position="157"/>
        <end position="177"/>
    </location>
</feature>
<feature type="transmembrane region" description="Helical" evidence="7">
    <location>
        <begin position="12"/>
        <end position="30"/>
    </location>
</feature>
<accession>A0A5B8LP85</accession>
<dbReference type="GO" id="GO:0055085">
    <property type="term" value="P:transmembrane transport"/>
    <property type="evidence" value="ECO:0007669"/>
    <property type="project" value="InterPro"/>
</dbReference>
<keyword evidence="4 7" id="KW-0812">Transmembrane</keyword>
<protein>
    <submittedName>
        <fullName evidence="9">ABC transporter permease</fullName>
    </submittedName>
</protein>
<dbReference type="AlphaFoldDB" id="A0A5B8LP85"/>
<comment type="subcellular location">
    <subcellularLocation>
        <location evidence="1 7">Cell membrane</location>
        <topology evidence="1 7">Multi-pass membrane protein</topology>
    </subcellularLocation>
</comment>
<evidence type="ECO:0000256" key="1">
    <source>
        <dbReference type="ARBA" id="ARBA00004651"/>
    </source>
</evidence>